<dbReference type="PROSITE" id="PS51096">
    <property type="entry name" value="PTS_EIIA_TYPE_4"/>
    <property type="match status" value="1"/>
</dbReference>
<evidence type="ECO:0000256" key="7">
    <source>
        <dbReference type="ARBA" id="ARBA00022777"/>
    </source>
</evidence>
<dbReference type="InterPro" id="IPR036662">
    <property type="entry name" value="PTS_EIIA_man-typ_sf"/>
</dbReference>
<dbReference type="Gene3D" id="3.40.50.510">
    <property type="entry name" value="Phosphotransferase system, mannose-type IIA component"/>
    <property type="match status" value="1"/>
</dbReference>
<keyword evidence="6" id="KW-0598">Phosphotransferase system</keyword>
<dbReference type="GO" id="GO:0016020">
    <property type="term" value="C:membrane"/>
    <property type="evidence" value="ECO:0007669"/>
    <property type="project" value="InterPro"/>
</dbReference>
<dbReference type="InterPro" id="IPR033887">
    <property type="entry name" value="PTS_IIA_man"/>
</dbReference>
<protein>
    <submittedName>
        <fullName evidence="9">PTS system mannose-specific EIIAB component</fullName>
    </submittedName>
</protein>
<dbReference type="Proteomes" id="UP000194439">
    <property type="component" value="Unassembled WGS sequence"/>
</dbReference>
<keyword evidence="5" id="KW-0808">Transferase</keyword>
<accession>A0A1Y5ZV63</accession>
<evidence type="ECO:0000256" key="5">
    <source>
        <dbReference type="ARBA" id="ARBA00022679"/>
    </source>
</evidence>
<keyword evidence="3" id="KW-0963">Cytoplasm</keyword>
<evidence type="ECO:0000256" key="3">
    <source>
        <dbReference type="ARBA" id="ARBA00022490"/>
    </source>
</evidence>
<evidence type="ECO:0000313" key="9">
    <source>
        <dbReference type="EMBL" id="SME14357.1"/>
    </source>
</evidence>
<dbReference type="GO" id="GO:0009401">
    <property type="term" value="P:phosphoenolpyruvate-dependent sugar phosphotransferase system"/>
    <property type="evidence" value="ECO:0007669"/>
    <property type="project" value="UniProtKB-KW"/>
</dbReference>
<evidence type="ECO:0000256" key="6">
    <source>
        <dbReference type="ARBA" id="ARBA00022683"/>
    </source>
</evidence>
<gene>
    <name evidence="9" type="primary">manX_1</name>
    <name evidence="9" type="ORF">BACERE00185_03042</name>
</gene>
<dbReference type="GO" id="GO:0016301">
    <property type="term" value="F:kinase activity"/>
    <property type="evidence" value="ECO:0007669"/>
    <property type="project" value="UniProtKB-KW"/>
</dbReference>
<dbReference type="PANTHER" id="PTHR33799:SF1">
    <property type="entry name" value="PTS SYSTEM MANNOSE-SPECIFIC EIIAB COMPONENT-RELATED"/>
    <property type="match status" value="1"/>
</dbReference>
<evidence type="ECO:0000256" key="4">
    <source>
        <dbReference type="ARBA" id="ARBA00022597"/>
    </source>
</evidence>
<evidence type="ECO:0000256" key="2">
    <source>
        <dbReference type="ARBA" id="ARBA00022448"/>
    </source>
</evidence>
<keyword evidence="4" id="KW-0762">Sugar transport</keyword>
<dbReference type="EMBL" id="FWZD01000053">
    <property type="protein sequence ID" value="SME14357.1"/>
    <property type="molecule type" value="Genomic_DNA"/>
</dbReference>
<reference evidence="10" key="1">
    <citation type="submission" date="2017-04" db="EMBL/GenBank/DDBJ databases">
        <authorList>
            <person name="Criscuolo A."/>
        </authorList>
    </citation>
    <scope>NUCLEOTIDE SEQUENCE [LARGE SCALE GENOMIC DNA]</scope>
</reference>
<evidence type="ECO:0000313" key="10">
    <source>
        <dbReference type="Proteomes" id="UP000194439"/>
    </source>
</evidence>
<dbReference type="SUPFAM" id="SSF53062">
    <property type="entry name" value="PTS system fructose IIA component-like"/>
    <property type="match status" value="1"/>
</dbReference>
<keyword evidence="7" id="KW-0418">Kinase</keyword>
<evidence type="ECO:0000259" key="8">
    <source>
        <dbReference type="PROSITE" id="PS51096"/>
    </source>
</evidence>
<dbReference type="PANTHER" id="PTHR33799">
    <property type="entry name" value="PTS PERMEASE-RELATED-RELATED"/>
    <property type="match status" value="1"/>
</dbReference>
<proteinExistence type="predicted"/>
<name>A0A1Y5ZV63_9BACI</name>
<dbReference type="Pfam" id="PF03610">
    <property type="entry name" value="EIIA-man"/>
    <property type="match status" value="1"/>
</dbReference>
<evidence type="ECO:0000256" key="1">
    <source>
        <dbReference type="ARBA" id="ARBA00004496"/>
    </source>
</evidence>
<keyword evidence="2" id="KW-0813">Transport</keyword>
<dbReference type="AlphaFoldDB" id="A0A1Y5ZV63"/>
<organism evidence="9 10">
    <name type="scientific">Bacillus mobilis</name>
    <dbReference type="NCBI Taxonomy" id="2026190"/>
    <lineage>
        <taxon>Bacteria</taxon>
        <taxon>Bacillati</taxon>
        <taxon>Bacillota</taxon>
        <taxon>Bacilli</taxon>
        <taxon>Bacillales</taxon>
        <taxon>Bacillaceae</taxon>
        <taxon>Bacillus</taxon>
        <taxon>Bacillus cereus group</taxon>
    </lineage>
</organism>
<dbReference type="RefSeq" id="WP_088028747.1">
    <property type="nucleotide sequence ID" value="NZ_FWZD01000053.1"/>
</dbReference>
<feature type="domain" description="PTS EIIA type-4" evidence="8">
    <location>
        <begin position="1"/>
        <end position="128"/>
    </location>
</feature>
<dbReference type="CDD" id="cd00006">
    <property type="entry name" value="PTS_IIA_man"/>
    <property type="match status" value="1"/>
</dbReference>
<dbReference type="InterPro" id="IPR051471">
    <property type="entry name" value="Bacterial_PTS_sugar_comp"/>
</dbReference>
<comment type="subcellular location">
    <subcellularLocation>
        <location evidence="1">Cytoplasm</location>
    </subcellularLocation>
</comment>
<sequence length="143" mass="15829">MDILILSHAGVASGLKKATQMILGEQKNLHALELTEENGITYFSDQLQEFLGRWSENESNKLLIFADLKGGTPFNQAVFWASKLKLNQRISIISGVNLPIVIEAIYCNQEKPLEELSKELIDGAKNGIDIPEMEIGSVDALDE</sequence>
<dbReference type="InterPro" id="IPR004701">
    <property type="entry name" value="PTS_EIIA_man-typ"/>
</dbReference>
<dbReference type="GO" id="GO:0005737">
    <property type="term" value="C:cytoplasm"/>
    <property type="evidence" value="ECO:0007669"/>
    <property type="project" value="UniProtKB-SubCell"/>
</dbReference>